<reference evidence="4" key="1">
    <citation type="submission" date="2021-01" db="EMBL/GenBank/DDBJ databases">
        <authorList>
            <person name="Zahm M."/>
            <person name="Roques C."/>
            <person name="Cabau C."/>
            <person name="Klopp C."/>
            <person name="Donnadieu C."/>
            <person name="Jouanno E."/>
            <person name="Lampietro C."/>
            <person name="Louis A."/>
            <person name="Herpin A."/>
            <person name="Echchiki A."/>
            <person name="Berthelot C."/>
            <person name="Parey E."/>
            <person name="Roest-Crollius H."/>
            <person name="Braasch I."/>
            <person name="Postlethwait J."/>
            <person name="Bobe J."/>
            <person name="Montfort J."/>
            <person name="Bouchez O."/>
            <person name="Begum T."/>
            <person name="Mejri S."/>
            <person name="Adams A."/>
            <person name="Chen W.-J."/>
            <person name="Guiguen Y."/>
        </authorList>
    </citation>
    <scope>NUCLEOTIDE SEQUENCE</scope>
    <source>
        <tissue evidence="4">Blood</tissue>
    </source>
</reference>
<evidence type="ECO:0000256" key="2">
    <source>
        <dbReference type="SAM" id="Phobius"/>
    </source>
</evidence>
<gene>
    <name evidence="4" type="ORF">AGOR_G00197170</name>
</gene>
<dbReference type="AlphaFoldDB" id="A0A8T3CRZ6"/>
<proteinExistence type="predicted"/>
<keyword evidence="3" id="KW-0732">Signal</keyword>
<feature type="region of interest" description="Disordered" evidence="1">
    <location>
        <begin position="93"/>
        <end position="112"/>
    </location>
</feature>
<keyword evidence="2" id="KW-1133">Transmembrane helix</keyword>
<evidence type="ECO:0000256" key="3">
    <source>
        <dbReference type="SAM" id="SignalP"/>
    </source>
</evidence>
<dbReference type="Proteomes" id="UP000829720">
    <property type="component" value="Unassembled WGS sequence"/>
</dbReference>
<protein>
    <submittedName>
        <fullName evidence="4">Uncharacterized protein</fullName>
    </submittedName>
</protein>
<feature type="compositionally biased region" description="Basic and acidic residues" evidence="1">
    <location>
        <begin position="93"/>
        <end position="103"/>
    </location>
</feature>
<feature type="transmembrane region" description="Helical" evidence="2">
    <location>
        <begin position="55"/>
        <end position="85"/>
    </location>
</feature>
<sequence length="123" mass="13897">MNRRRRMAVRCEMKAASWLLWLTLLFLITETCPTQGESFKESNPRQESNMSSGPLGLVVTATAPTVAVFLVATAGLVLALMFCVIRKMRRSEGRYQPRKEEQTGARSVETPDVLKLPKEERLI</sequence>
<dbReference type="OrthoDB" id="9949034at2759"/>
<organism evidence="4 5">
    <name type="scientific">Albula goreensis</name>
    <dbReference type="NCBI Taxonomy" id="1534307"/>
    <lineage>
        <taxon>Eukaryota</taxon>
        <taxon>Metazoa</taxon>
        <taxon>Chordata</taxon>
        <taxon>Craniata</taxon>
        <taxon>Vertebrata</taxon>
        <taxon>Euteleostomi</taxon>
        <taxon>Actinopterygii</taxon>
        <taxon>Neopterygii</taxon>
        <taxon>Teleostei</taxon>
        <taxon>Albuliformes</taxon>
        <taxon>Albulidae</taxon>
        <taxon>Albula</taxon>
    </lineage>
</organism>
<keyword evidence="5" id="KW-1185">Reference proteome</keyword>
<accession>A0A8T3CRZ6</accession>
<keyword evidence="2" id="KW-0472">Membrane</keyword>
<keyword evidence="2" id="KW-0812">Transmembrane</keyword>
<evidence type="ECO:0000313" key="5">
    <source>
        <dbReference type="Proteomes" id="UP000829720"/>
    </source>
</evidence>
<dbReference type="EMBL" id="JAERUA010000019">
    <property type="protein sequence ID" value="KAI1886570.1"/>
    <property type="molecule type" value="Genomic_DNA"/>
</dbReference>
<evidence type="ECO:0000313" key="4">
    <source>
        <dbReference type="EMBL" id="KAI1886570.1"/>
    </source>
</evidence>
<evidence type="ECO:0000256" key="1">
    <source>
        <dbReference type="SAM" id="MobiDB-lite"/>
    </source>
</evidence>
<feature type="chain" id="PRO_5035880108" evidence="3">
    <location>
        <begin position="37"/>
        <end position="123"/>
    </location>
</feature>
<name>A0A8T3CRZ6_9TELE</name>
<comment type="caution">
    <text evidence="4">The sequence shown here is derived from an EMBL/GenBank/DDBJ whole genome shotgun (WGS) entry which is preliminary data.</text>
</comment>
<feature type="signal peptide" evidence="3">
    <location>
        <begin position="1"/>
        <end position="36"/>
    </location>
</feature>